<sequence length="271" mass="30731">MAADWQWENAAAGSAAGLRHRRLHHPFDVIRHPIPKSHDCVNPECSLYFQSSIYSKAKQRYLRSREELSPGLHLASAAEAGGLVCFCTNPIWLVKTRLQLQTPQQARPYSGFHDALRTILKEEGWRALYKGLVPGLFLVTHGAIQFTAYEELRKMAINYRTEENNSNLADNSLDSFDYAMLGASSKLAAILLTYPCQVIRARLQQRPCIQGIPKYMDTWHVMKETARFEGPRGFYKGITANMVKNTPAASITFIVYENVLNMLKLARRRDG</sequence>
<organism evidence="10">
    <name type="scientific">Sesamum latifolium</name>
    <dbReference type="NCBI Taxonomy" id="2727402"/>
    <lineage>
        <taxon>Eukaryota</taxon>
        <taxon>Viridiplantae</taxon>
        <taxon>Streptophyta</taxon>
        <taxon>Embryophyta</taxon>
        <taxon>Tracheophyta</taxon>
        <taxon>Spermatophyta</taxon>
        <taxon>Magnoliopsida</taxon>
        <taxon>eudicotyledons</taxon>
        <taxon>Gunneridae</taxon>
        <taxon>Pentapetalae</taxon>
        <taxon>asterids</taxon>
        <taxon>lamiids</taxon>
        <taxon>Lamiales</taxon>
        <taxon>Pedaliaceae</taxon>
        <taxon>Sesamum</taxon>
    </lineage>
</organism>
<evidence type="ECO:0000256" key="9">
    <source>
        <dbReference type="RuleBase" id="RU000488"/>
    </source>
</evidence>
<dbReference type="GO" id="GO:0006862">
    <property type="term" value="P:nucleotide transport"/>
    <property type="evidence" value="ECO:0007669"/>
    <property type="project" value="InterPro"/>
</dbReference>
<dbReference type="GO" id="GO:0055085">
    <property type="term" value="P:transmembrane transport"/>
    <property type="evidence" value="ECO:0007669"/>
    <property type="project" value="InterPro"/>
</dbReference>
<evidence type="ECO:0000256" key="2">
    <source>
        <dbReference type="ARBA" id="ARBA00006375"/>
    </source>
</evidence>
<evidence type="ECO:0000256" key="1">
    <source>
        <dbReference type="ARBA" id="ARBA00004141"/>
    </source>
</evidence>
<dbReference type="PROSITE" id="PS50920">
    <property type="entry name" value="SOLCAR"/>
    <property type="match status" value="2"/>
</dbReference>
<reference evidence="10" key="1">
    <citation type="submission" date="2020-06" db="EMBL/GenBank/DDBJ databases">
        <authorList>
            <person name="Li T."/>
            <person name="Hu X."/>
            <person name="Zhang T."/>
            <person name="Song X."/>
            <person name="Zhang H."/>
            <person name="Dai N."/>
            <person name="Sheng W."/>
            <person name="Hou X."/>
            <person name="Wei L."/>
        </authorList>
    </citation>
    <scope>NUCLEOTIDE SEQUENCE</scope>
    <source>
        <strain evidence="10">KEN1</strain>
        <tissue evidence="10">Leaf</tissue>
    </source>
</reference>
<dbReference type="Gene3D" id="1.50.40.10">
    <property type="entry name" value="Mitochondrial carrier domain"/>
    <property type="match status" value="1"/>
</dbReference>
<dbReference type="Pfam" id="PF00153">
    <property type="entry name" value="Mito_carr"/>
    <property type="match status" value="2"/>
</dbReference>
<feature type="repeat" description="Solcar" evidence="8">
    <location>
        <begin position="68"/>
        <end position="155"/>
    </location>
</feature>
<evidence type="ECO:0000256" key="8">
    <source>
        <dbReference type="PROSITE-ProRule" id="PRU00282"/>
    </source>
</evidence>
<evidence type="ECO:0000256" key="4">
    <source>
        <dbReference type="ARBA" id="ARBA00022692"/>
    </source>
</evidence>
<comment type="subcellular location">
    <subcellularLocation>
        <location evidence="1">Membrane</location>
        <topology evidence="1">Multi-pass membrane protein</topology>
    </subcellularLocation>
</comment>
<keyword evidence="7 8" id="KW-0472">Membrane</keyword>
<evidence type="ECO:0000256" key="7">
    <source>
        <dbReference type="ARBA" id="ARBA00023136"/>
    </source>
</evidence>
<comment type="caution">
    <text evidence="10">The sequence shown here is derived from an EMBL/GenBank/DDBJ whole genome shotgun (WGS) entry which is preliminary data.</text>
</comment>
<accession>A0AAW2X2Z5</accession>
<evidence type="ECO:0000256" key="3">
    <source>
        <dbReference type="ARBA" id="ARBA00022448"/>
    </source>
</evidence>
<name>A0AAW2X2Z5_9LAMI</name>
<dbReference type="PANTHER" id="PTHR45683">
    <property type="entry name" value="MITOCHONDRIAL NICOTINAMIDE ADENINE DINUCLEOTIDE TRANSPORTER 1-RELATED-RELATED"/>
    <property type="match status" value="1"/>
</dbReference>
<keyword evidence="4 8" id="KW-0812">Transmembrane</keyword>
<dbReference type="FunFam" id="1.50.40.10:FF:000090">
    <property type="entry name" value="Folate transporter 1, chloroplastic"/>
    <property type="match status" value="1"/>
</dbReference>
<feature type="repeat" description="Solcar" evidence="8">
    <location>
        <begin position="173"/>
        <end position="262"/>
    </location>
</feature>
<comment type="similarity">
    <text evidence="2 9">Belongs to the mitochondrial carrier (TC 2.A.29) family.</text>
</comment>
<evidence type="ECO:0000256" key="5">
    <source>
        <dbReference type="ARBA" id="ARBA00022737"/>
    </source>
</evidence>
<keyword evidence="6" id="KW-1133">Transmembrane helix</keyword>
<dbReference type="InterPro" id="IPR018108">
    <property type="entry name" value="MCP_transmembrane"/>
</dbReference>
<dbReference type="SUPFAM" id="SSF103506">
    <property type="entry name" value="Mitochondrial carrier"/>
    <property type="match status" value="1"/>
</dbReference>
<dbReference type="AlphaFoldDB" id="A0AAW2X2Z5"/>
<protein>
    <submittedName>
        <fullName evidence="10">Folate transporter 1, chloroplastic</fullName>
    </submittedName>
</protein>
<dbReference type="InterPro" id="IPR023395">
    <property type="entry name" value="MCP_dom_sf"/>
</dbReference>
<keyword evidence="5" id="KW-0677">Repeat</keyword>
<dbReference type="EMBL" id="JACGWN010000005">
    <property type="protein sequence ID" value="KAL0448375.1"/>
    <property type="molecule type" value="Genomic_DNA"/>
</dbReference>
<gene>
    <name evidence="10" type="ORF">Slati_1393900</name>
</gene>
<dbReference type="GO" id="GO:0016020">
    <property type="term" value="C:membrane"/>
    <property type="evidence" value="ECO:0007669"/>
    <property type="project" value="UniProtKB-SubCell"/>
</dbReference>
<dbReference type="InterPro" id="IPR044712">
    <property type="entry name" value="SLC25A32-like"/>
</dbReference>
<reference evidence="10" key="2">
    <citation type="journal article" date="2024" name="Plant">
        <title>Genomic evolution and insights into agronomic trait innovations of Sesamum species.</title>
        <authorList>
            <person name="Miao H."/>
            <person name="Wang L."/>
            <person name="Qu L."/>
            <person name="Liu H."/>
            <person name="Sun Y."/>
            <person name="Le M."/>
            <person name="Wang Q."/>
            <person name="Wei S."/>
            <person name="Zheng Y."/>
            <person name="Lin W."/>
            <person name="Duan Y."/>
            <person name="Cao H."/>
            <person name="Xiong S."/>
            <person name="Wang X."/>
            <person name="Wei L."/>
            <person name="Li C."/>
            <person name="Ma Q."/>
            <person name="Ju M."/>
            <person name="Zhao R."/>
            <person name="Li G."/>
            <person name="Mu C."/>
            <person name="Tian Q."/>
            <person name="Mei H."/>
            <person name="Zhang T."/>
            <person name="Gao T."/>
            <person name="Zhang H."/>
        </authorList>
    </citation>
    <scope>NUCLEOTIDE SEQUENCE</scope>
    <source>
        <strain evidence="10">KEN1</strain>
    </source>
</reference>
<keyword evidence="3 9" id="KW-0813">Transport</keyword>
<evidence type="ECO:0000313" key="10">
    <source>
        <dbReference type="EMBL" id="KAL0448375.1"/>
    </source>
</evidence>
<proteinExistence type="inferred from homology"/>
<evidence type="ECO:0000256" key="6">
    <source>
        <dbReference type="ARBA" id="ARBA00022989"/>
    </source>
</evidence>